<name>A0AA35TJW7_GEOBA</name>
<evidence type="ECO:0000256" key="1">
    <source>
        <dbReference type="ARBA" id="ARBA00008275"/>
    </source>
</evidence>
<feature type="compositionally biased region" description="Low complexity" evidence="4">
    <location>
        <begin position="1"/>
        <end position="30"/>
    </location>
</feature>
<dbReference type="PANTHER" id="PTHR19212">
    <property type="entry name" value="LEUCINE RICH REPEAT IN FLII INTERACTING PROTEIN"/>
    <property type="match status" value="1"/>
</dbReference>
<comment type="similarity">
    <text evidence="1">Belongs to the LRRFIP family.</text>
</comment>
<sequence>MSSRYSSQSSYSPTRHGSTLGRSRTSSSTLKMGNLSMDEDTALSDMHKKADKLYEDKKKKEAEAMKYWDEQKKLEQQKYSDEEEDGSPSKSYGHTDSDSGYKSTKGSKEVVDSSDSGISNGLEASKVWQERFSDMEDKYKEAMVSSAQLYNEKTTLIFQVESLKDRLEDVDHKMVELRADLAREQSRGNQLGHREEALVGEKDMLLKQIEFRDQFIEKHGLVLPTGEDDEEQTAIGTQGGALYTRLCLQLTNCVPLSSPEMISSEERERLLKEVTRLKGQVERYKNQIKELIRGLQTDNEDSKTETDLLKRRIEQLKRRREFTLDT</sequence>
<evidence type="ECO:0000256" key="3">
    <source>
        <dbReference type="SAM" id="Coils"/>
    </source>
</evidence>
<dbReference type="Proteomes" id="UP001174909">
    <property type="component" value="Unassembled WGS sequence"/>
</dbReference>
<dbReference type="SUPFAM" id="SSF90257">
    <property type="entry name" value="Myosin rod fragments"/>
    <property type="match status" value="1"/>
</dbReference>
<protein>
    <submittedName>
        <fullName evidence="5">Leucine-rich repeat flightless-interacting protein 2</fullName>
    </submittedName>
</protein>
<dbReference type="GO" id="GO:0006355">
    <property type="term" value="P:regulation of DNA-templated transcription"/>
    <property type="evidence" value="ECO:0007669"/>
    <property type="project" value="InterPro"/>
</dbReference>
<feature type="region of interest" description="Disordered" evidence="4">
    <location>
        <begin position="69"/>
        <end position="119"/>
    </location>
</feature>
<comment type="caution">
    <text evidence="5">The sequence shown here is derived from an EMBL/GenBank/DDBJ whole genome shotgun (WGS) entry which is preliminary data.</text>
</comment>
<feature type="region of interest" description="Disordered" evidence="4">
    <location>
        <begin position="1"/>
        <end position="43"/>
    </location>
</feature>
<gene>
    <name evidence="5" type="ORF">GBAR_LOCUS27198</name>
</gene>
<organism evidence="5 6">
    <name type="scientific">Geodia barretti</name>
    <name type="common">Barrett's horny sponge</name>
    <dbReference type="NCBI Taxonomy" id="519541"/>
    <lineage>
        <taxon>Eukaryota</taxon>
        <taxon>Metazoa</taxon>
        <taxon>Porifera</taxon>
        <taxon>Demospongiae</taxon>
        <taxon>Heteroscleromorpha</taxon>
        <taxon>Tetractinellida</taxon>
        <taxon>Astrophorina</taxon>
        <taxon>Geodiidae</taxon>
        <taxon>Geodia</taxon>
    </lineage>
</organism>
<accession>A0AA35TJW7</accession>
<dbReference type="InterPro" id="IPR019139">
    <property type="entry name" value="LRRFIP1/2"/>
</dbReference>
<dbReference type="AlphaFoldDB" id="A0AA35TJW7"/>
<dbReference type="Pfam" id="PF09738">
    <property type="entry name" value="LRRFIP"/>
    <property type="match status" value="1"/>
</dbReference>
<keyword evidence="6" id="KW-1185">Reference proteome</keyword>
<feature type="coiled-coil region" evidence="3">
    <location>
        <begin position="160"/>
        <end position="187"/>
    </location>
</feature>
<dbReference type="EMBL" id="CASHTH010003786">
    <property type="protein sequence ID" value="CAI8049379.1"/>
    <property type="molecule type" value="Genomic_DNA"/>
</dbReference>
<feature type="coiled-coil region" evidence="3">
    <location>
        <begin position="267"/>
        <end position="319"/>
    </location>
</feature>
<evidence type="ECO:0000256" key="4">
    <source>
        <dbReference type="SAM" id="MobiDB-lite"/>
    </source>
</evidence>
<feature type="compositionally biased region" description="Basic and acidic residues" evidence="4">
    <location>
        <begin position="69"/>
        <end position="80"/>
    </location>
</feature>
<keyword evidence="2 3" id="KW-0175">Coiled coil</keyword>
<evidence type="ECO:0000313" key="5">
    <source>
        <dbReference type="EMBL" id="CAI8049379.1"/>
    </source>
</evidence>
<dbReference type="Gene3D" id="1.20.5.4090">
    <property type="match status" value="1"/>
</dbReference>
<proteinExistence type="inferred from homology"/>
<evidence type="ECO:0000256" key="2">
    <source>
        <dbReference type="ARBA" id="ARBA00023054"/>
    </source>
</evidence>
<evidence type="ECO:0000313" key="6">
    <source>
        <dbReference type="Proteomes" id="UP001174909"/>
    </source>
</evidence>
<dbReference type="PANTHER" id="PTHR19212:SF0">
    <property type="entry name" value="LD07988P"/>
    <property type="match status" value="1"/>
</dbReference>
<reference evidence="5" key="1">
    <citation type="submission" date="2023-03" db="EMBL/GenBank/DDBJ databases">
        <authorList>
            <person name="Steffen K."/>
            <person name="Cardenas P."/>
        </authorList>
    </citation>
    <scope>NUCLEOTIDE SEQUENCE</scope>
</reference>